<gene>
    <name evidence="2" type="ORF">WG929_02340</name>
</gene>
<comment type="caution">
    <text evidence="2">The sequence shown here is derived from an EMBL/GenBank/DDBJ whole genome shotgun (WGS) entry which is preliminary data.</text>
</comment>
<reference evidence="2 3" key="1">
    <citation type="submission" date="2024-03" db="EMBL/GenBank/DDBJ databases">
        <title>High-quality draft genome sequence of Oceanobacter sp. wDCs-4.</title>
        <authorList>
            <person name="Dong C."/>
        </authorList>
    </citation>
    <scope>NUCLEOTIDE SEQUENCE [LARGE SCALE GENOMIC DNA]</scope>
    <source>
        <strain evidence="3">wDCs-4</strain>
    </source>
</reference>
<dbReference type="InterPro" id="IPR026555">
    <property type="entry name" value="NSL3/Tex30"/>
</dbReference>
<dbReference type="RefSeq" id="WP_416204737.1">
    <property type="nucleotide sequence ID" value="NZ_JBBKTX010000002.1"/>
</dbReference>
<keyword evidence="2" id="KW-0378">Hydrolase</keyword>
<dbReference type="Proteomes" id="UP001620597">
    <property type="component" value="Unassembled WGS sequence"/>
</dbReference>
<dbReference type="EMBL" id="JBBKTX010000002">
    <property type="protein sequence ID" value="MFK4751237.1"/>
    <property type="molecule type" value="Genomic_DNA"/>
</dbReference>
<sequence>MTEKICFQAEASHQDPDVILVHGAGAGLESDFLVAARVGFEARGVTVTGVEFHYMAQSRASGKRRPPPPVKRLVEELGDVVRVMEKPVVIVGKSMGGRVASMLALPGMAPANLSGVIVLGYPFHPPGKEHTLRVEHFDRISVPLMILQGSRDPFGKQAEITALFGERHWPDEIELLWLDSGDHDFQPAKRSGKTRESLLDEALDAAVTWLQHRRLGSV</sequence>
<evidence type="ECO:0000313" key="2">
    <source>
        <dbReference type="EMBL" id="MFK4751237.1"/>
    </source>
</evidence>
<accession>A0ABW8NE79</accession>
<organism evidence="2 3">
    <name type="scientific">Oceanobacter antarcticus</name>
    <dbReference type="NCBI Taxonomy" id="3133425"/>
    <lineage>
        <taxon>Bacteria</taxon>
        <taxon>Pseudomonadati</taxon>
        <taxon>Pseudomonadota</taxon>
        <taxon>Gammaproteobacteria</taxon>
        <taxon>Oceanospirillales</taxon>
        <taxon>Oceanospirillaceae</taxon>
        <taxon>Oceanobacter</taxon>
    </lineage>
</organism>
<dbReference type="SUPFAM" id="SSF53474">
    <property type="entry name" value="alpha/beta-Hydrolases"/>
    <property type="match status" value="1"/>
</dbReference>
<dbReference type="PANTHER" id="PTHR13136">
    <property type="entry name" value="TESTIS DEVELOPMENT PROTEIN PRTD"/>
    <property type="match status" value="1"/>
</dbReference>
<dbReference type="GO" id="GO:0016787">
    <property type="term" value="F:hydrolase activity"/>
    <property type="evidence" value="ECO:0007669"/>
    <property type="project" value="UniProtKB-KW"/>
</dbReference>
<name>A0ABW8NE79_9GAMM</name>
<keyword evidence="3" id="KW-1185">Reference proteome</keyword>
<feature type="domain" description="KANL3/Tex30 alpha/beta hydrolase-like" evidence="1">
    <location>
        <begin position="16"/>
        <end position="210"/>
    </location>
</feature>
<dbReference type="Pfam" id="PF20408">
    <property type="entry name" value="Abhydrolase_11"/>
    <property type="match status" value="1"/>
</dbReference>
<proteinExistence type="predicted"/>
<dbReference type="InterPro" id="IPR046879">
    <property type="entry name" value="KANL3/Tex30_Abhydrolase"/>
</dbReference>
<evidence type="ECO:0000259" key="1">
    <source>
        <dbReference type="Pfam" id="PF20408"/>
    </source>
</evidence>
<dbReference type="Gene3D" id="3.40.50.1820">
    <property type="entry name" value="alpha/beta hydrolase"/>
    <property type="match status" value="1"/>
</dbReference>
<dbReference type="PANTHER" id="PTHR13136:SF11">
    <property type="entry name" value="TESTIS-EXPRESSED PROTEIN 30"/>
    <property type="match status" value="1"/>
</dbReference>
<protein>
    <submittedName>
        <fullName evidence="2">Alpha/beta fold hydrolase</fullName>
    </submittedName>
</protein>
<dbReference type="InterPro" id="IPR029058">
    <property type="entry name" value="AB_hydrolase_fold"/>
</dbReference>
<evidence type="ECO:0000313" key="3">
    <source>
        <dbReference type="Proteomes" id="UP001620597"/>
    </source>
</evidence>